<keyword evidence="3" id="KW-1185">Reference proteome</keyword>
<evidence type="ECO:0008006" key="4">
    <source>
        <dbReference type="Google" id="ProtNLM"/>
    </source>
</evidence>
<accession>A0A371D9R9</accession>
<evidence type="ECO:0000313" key="2">
    <source>
        <dbReference type="EMBL" id="RDX49277.1"/>
    </source>
</evidence>
<evidence type="ECO:0000256" key="1">
    <source>
        <dbReference type="SAM" id="SignalP"/>
    </source>
</evidence>
<reference evidence="2 3" key="1">
    <citation type="journal article" date="2018" name="Biotechnol. Biofuels">
        <title>Integrative visual omics of the white-rot fungus Polyporus brumalis exposes the biotechnological potential of its oxidative enzymes for delignifying raw plant biomass.</title>
        <authorList>
            <person name="Miyauchi S."/>
            <person name="Rancon A."/>
            <person name="Drula E."/>
            <person name="Hage H."/>
            <person name="Chaduli D."/>
            <person name="Favel A."/>
            <person name="Grisel S."/>
            <person name="Henrissat B."/>
            <person name="Herpoel-Gimbert I."/>
            <person name="Ruiz-Duenas F.J."/>
            <person name="Chevret D."/>
            <person name="Hainaut M."/>
            <person name="Lin J."/>
            <person name="Wang M."/>
            <person name="Pangilinan J."/>
            <person name="Lipzen A."/>
            <person name="Lesage-Meessen L."/>
            <person name="Navarro D."/>
            <person name="Riley R."/>
            <person name="Grigoriev I.V."/>
            <person name="Zhou S."/>
            <person name="Raouche S."/>
            <person name="Rosso M.N."/>
        </authorList>
    </citation>
    <scope>NUCLEOTIDE SEQUENCE [LARGE SCALE GENOMIC DNA]</scope>
    <source>
        <strain evidence="2 3">BRFM 1820</strain>
    </source>
</reference>
<sequence length="86" mass="9214">MCDSPPSMGSWALSWLGTTAALECRRSLEGGANRSSSYRISSPRTYGLFYPSFLAAWRSVSSAGPADLDYARRPGWARASTCDGTG</sequence>
<dbReference type="EMBL" id="KZ857406">
    <property type="protein sequence ID" value="RDX49277.1"/>
    <property type="molecule type" value="Genomic_DNA"/>
</dbReference>
<gene>
    <name evidence="2" type="ORF">OH76DRAFT_544095</name>
</gene>
<evidence type="ECO:0000313" key="3">
    <source>
        <dbReference type="Proteomes" id="UP000256964"/>
    </source>
</evidence>
<dbReference type="Proteomes" id="UP000256964">
    <property type="component" value="Unassembled WGS sequence"/>
</dbReference>
<feature type="signal peptide" evidence="1">
    <location>
        <begin position="1"/>
        <end position="21"/>
    </location>
</feature>
<feature type="chain" id="PRO_5017035755" description="Secreted protein" evidence="1">
    <location>
        <begin position="22"/>
        <end position="86"/>
    </location>
</feature>
<dbReference type="AlphaFoldDB" id="A0A371D9R9"/>
<name>A0A371D9R9_9APHY</name>
<keyword evidence="1" id="KW-0732">Signal</keyword>
<protein>
    <recommendedName>
        <fullName evidence="4">Secreted protein</fullName>
    </recommendedName>
</protein>
<organism evidence="2 3">
    <name type="scientific">Lentinus brumalis</name>
    <dbReference type="NCBI Taxonomy" id="2498619"/>
    <lineage>
        <taxon>Eukaryota</taxon>
        <taxon>Fungi</taxon>
        <taxon>Dikarya</taxon>
        <taxon>Basidiomycota</taxon>
        <taxon>Agaricomycotina</taxon>
        <taxon>Agaricomycetes</taxon>
        <taxon>Polyporales</taxon>
        <taxon>Polyporaceae</taxon>
        <taxon>Lentinus</taxon>
    </lineage>
</organism>
<proteinExistence type="predicted"/>